<dbReference type="Pfam" id="PF00172">
    <property type="entry name" value="Zn_clus"/>
    <property type="match status" value="1"/>
</dbReference>
<reference evidence="3 5" key="1">
    <citation type="journal article" date="2021" name="G3 (Bethesda)">
        <title>Genomic diversity, chromosomal rearrangements, and interspecies hybridization in the ogataea polymorpha species complex.</title>
        <authorList>
            <person name="Hanson S.J."/>
            <person name="Cinneide E.O."/>
            <person name="Salzberg L.I."/>
            <person name="Wolfe K.H."/>
            <person name="McGowan J."/>
            <person name="Fitzpatrick D.A."/>
            <person name="Matlin K."/>
        </authorList>
    </citation>
    <scope>NUCLEOTIDE SEQUENCE</scope>
    <source>
        <strain evidence="4">81-436-3</strain>
        <strain evidence="3">83-405-1</strain>
    </source>
</reference>
<evidence type="ECO:0000256" key="1">
    <source>
        <dbReference type="SAM" id="MobiDB-lite"/>
    </source>
</evidence>
<accession>A0AAN6D0P8</accession>
<dbReference type="Proteomes" id="UP000738402">
    <property type="component" value="Unassembled WGS sequence"/>
</dbReference>
<dbReference type="GO" id="GO:0000981">
    <property type="term" value="F:DNA-binding transcription factor activity, RNA polymerase II-specific"/>
    <property type="evidence" value="ECO:0007669"/>
    <property type="project" value="InterPro"/>
</dbReference>
<dbReference type="CDD" id="cd00067">
    <property type="entry name" value="GAL4"/>
    <property type="match status" value="2"/>
</dbReference>
<protein>
    <recommendedName>
        <fullName evidence="2">Zn(2)-C6 fungal-type domain-containing protein</fullName>
    </recommendedName>
</protein>
<evidence type="ECO:0000313" key="4">
    <source>
        <dbReference type="EMBL" id="KAG7764854.1"/>
    </source>
</evidence>
<proteinExistence type="predicted"/>
<feature type="domain" description="Zn(2)-C6 fungal-type" evidence="2">
    <location>
        <begin position="359"/>
        <end position="393"/>
    </location>
</feature>
<evidence type="ECO:0000259" key="2">
    <source>
        <dbReference type="PROSITE" id="PS50048"/>
    </source>
</evidence>
<organism evidence="3 6">
    <name type="scientific">Ogataea haglerorum</name>
    <dbReference type="NCBI Taxonomy" id="1937702"/>
    <lineage>
        <taxon>Eukaryota</taxon>
        <taxon>Fungi</taxon>
        <taxon>Dikarya</taxon>
        <taxon>Ascomycota</taxon>
        <taxon>Saccharomycotina</taxon>
        <taxon>Pichiomycetes</taxon>
        <taxon>Pichiales</taxon>
        <taxon>Pichiaceae</taxon>
        <taxon>Ogataea</taxon>
    </lineage>
</organism>
<dbReference type="InterPro" id="IPR036864">
    <property type="entry name" value="Zn2-C6_fun-type_DNA-bd_sf"/>
</dbReference>
<evidence type="ECO:0000313" key="6">
    <source>
        <dbReference type="Proteomes" id="UP000738402"/>
    </source>
</evidence>
<dbReference type="EMBL" id="JAHLUN010000007">
    <property type="protein sequence ID" value="KAG7764854.1"/>
    <property type="molecule type" value="Genomic_DNA"/>
</dbReference>
<dbReference type="PROSITE" id="PS50048">
    <property type="entry name" value="ZN2_CY6_FUNGAL_2"/>
    <property type="match status" value="1"/>
</dbReference>
<dbReference type="GO" id="GO:0008270">
    <property type="term" value="F:zinc ion binding"/>
    <property type="evidence" value="ECO:0007669"/>
    <property type="project" value="InterPro"/>
</dbReference>
<comment type="caution">
    <text evidence="3">The sequence shown here is derived from an EMBL/GenBank/DDBJ whole genome shotgun (WGS) entry which is preliminary data.</text>
</comment>
<dbReference type="SUPFAM" id="SSF57701">
    <property type="entry name" value="Zn2/Cys6 DNA-binding domain"/>
    <property type="match status" value="2"/>
</dbReference>
<evidence type="ECO:0000313" key="3">
    <source>
        <dbReference type="EMBL" id="KAG7723930.1"/>
    </source>
</evidence>
<dbReference type="InterPro" id="IPR001138">
    <property type="entry name" value="Zn2Cys6_DnaBD"/>
</dbReference>
<dbReference type="EMBL" id="JAHLUH010000021">
    <property type="protein sequence ID" value="KAG7723930.1"/>
    <property type="molecule type" value="Genomic_DNA"/>
</dbReference>
<dbReference type="Gene3D" id="4.10.240.10">
    <property type="entry name" value="Zn(2)-C6 fungal-type DNA-binding domain"/>
    <property type="match status" value="1"/>
</dbReference>
<dbReference type="PROSITE" id="PS00463">
    <property type="entry name" value="ZN2_CY6_FUNGAL_1"/>
    <property type="match status" value="1"/>
</dbReference>
<dbReference type="Proteomes" id="UP000697297">
    <property type="component" value="Unassembled WGS sequence"/>
</dbReference>
<evidence type="ECO:0000313" key="5">
    <source>
        <dbReference type="Proteomes" id="UP000697297"/>
    </source>
</evidence>
<feature type="region of interest" description="Disordered" evidence="1">
    <location>
        <begin position="113"/>
        <end position="137"/>
    </location>
</feature>
<sequence length="394" mass="43943">MSAANSTWHPAWALLVGSMYPIISSGPPRGILFPNRKLLHALLGAFPWRLPMRLLHCAINRADFPPNLNFMSIQNYAKSRVPITDLSNYSLSLNDNIPTYSAPLPSVPRISPPTLPKLSLPKPVPQAPKQLAPNNPPKPYSKLDLLLQTAAMHSVQSEKPANQTATPNYVLDPKTTHASPKLEISNLVIQTTPQQSSAPELTSIKLASPSAASKRQRSGPSCDCCRARKIKCDSEIFVLAELPETRAAAAASGSEIASCKFLYEDENRYQYFEIDTSQYQHQRFNSKLSRFRYLKFKPCSACHSKKLVCCFSKGFTRNDIIKFNKSERLHQTPEKDEPKDEVALPIMVGPYGKHPKKTSCNTCRFKKIKCIKLENNPSSDCLGCSKKHLECAYV</sequence>
<dbReference type="AlphaFoldDB" id="A0AAN6D0P8"/>
<keyword evidence="5" id="KW-1185">Reference proteome</keyword>
<name>A0AAN6D0P8_9ASCO</name>
<gene>
    <name evidence="3" type="ORF">KL933_005252</name>
    <name evidence="4" type="ORF">KL946_002721</name>
</gene>